<dbReference type="Proteomes" id="UP000184191">
    <property type="component" value="Unassembled WGS sequence"/>
</dbReference>
<dbReference type="PANTHER" id="PTHR46889:SF4">
    <property type="entry name" value="TRANSPOSASE INSO FOR INSERTION SEQUENCE ELEMENT IS911B-RELATED"/>
    <property type="match status" value="1"/>
</dbReference>
<dbReference type="STRING" id="1054996.SAMN05444414_1431"/>
<evidence type="ECO:0000313" key="3">
    <source>
        <dbReference type="Proteomes" id="UP000184191"/>
    </source>
</evidence>
<dbReference type="InterPro" id="IPR050900">
    <property type="entry name" value="Transposase_IS3/IS150/IS904"/>
</dbReference>
<dbReference type="Gene3D" id="3.30.420.10">
    <property type="entry name" value="Ribonuclease H-like superfamily/Ribonuclease H"/>
    <property type="match status" value="1"/>
</dbReference>
<dbReference type="GO" id="GO:0003676">
    <property type="term" value="F:nucleic acid binding"/>
    <property type="evidence" value="ECO:0007669"/>
    <property type="project" value="InterPro"/>
</dbReference>
<name>A0A1M7DKR0_9RHOB</name>
<dbReference type="SUPFAM" id="SSF53098">
    <property type="entry name" value="Ribonuclease H-like"/>
    <property type="match status" value="1"/>
</dbReference>
<feature type="domain" description="Integrase catalytic" evidence="1">
    <location>
        <begin position="52"/>
        <end position="89"/>
    </location>
</feature>
<dbReference type="PROSITE" id="PS50994">
    <property type="entry name" value="INTEGRASE"/>
    <property type="match status" value="1"/>
</dbReference>
<gene>
    <name evidence="2" type="ORF">SAMN05444414_1431</name>
</gene>
<sequence length="89" mass="9857">MIGGLDDTFSNEVSPVFAVGPVSVVRTRKHKVTTDGNHKFNIAANLLDRDFGAEKPNQKWAGDRSHILTSEGWLYLAVIIDLHSRRVIG</sequence>
<keyword evidence="3" id="KW-1185">Reference proteome</keyword>
<evidence type="ECO:0000259" key="1">
    <source>
        <dbReference type="PROSITE" id="PS50994"/>
    </source>
</evidence>
<dbReference type="PANTHER" id="PTHR46889">
    <property type="entry name" value="TRANSPOSASE INSF FOR INSERTION SEQUENCE IS3B-RELATED"/>
    <property type="match status" value="1"/>
</dbReference>
<dbReference type="EMBL" id="FRBN01000043">
    <property type="protein sequence ID" value="SHL80055.1"/>
    <property type="molecule type" value="Genomic_DNA"/>
</dbReference>
<dbReference type="InterPro" id="IPR001584">
    <property type="entry name" value="Integrase_cat-core"/>
</dbReference>
<reference evidence="3" key="1">
    <citation type="submission" date="2016-11" db="EMBL/GenBank/DDBJ databases">
        <authorList>
            <person name="Varghese N."/>
            <person name="Submissions S."/>
        </authorList>
    </citation>
    <scope>NUCLEOTIDE SEQUENCE [LARGE SCALE GENOMIC DNA]</scope>
    <source>
        <strain evidence="3">DSM 29327</strain>
    </source>
</reference>
<dbReference type="InterPro" id="IPR012337">
    <property type="entry name" value="RNaseH-like_sf"/>
</dbReference>
<dbReference type="InterPro" id="IPR036397">
    <property type="entry name" value="RNaseH_sf"/>
</dbReference>
<proteinExistence type="predicted"/>
<dbReference type="AlphaFoldDB" id="A0A1M7DKR0"/>
<evidence type="ECO:0000313" key="2">
    <source>
        <dbReference type="EMBL" id="SHL80055.1"/>
    </source>
</evidence>
<accession>A0A1M7DKR0</accession>
<organism evidence="2 3">
    <name type="scientific">Roseovarius marisflavi</name>
    <dbReference type="NCBI Taxonomy" id="1054996"/>
    <lineage>
        <taxon>Bacteria</taxon>
        <taxon>Pseudomonadati</taxon>
        <taxon>Pseudomonadota</taxon>
        <taxon>Alphaproteobacteria</taxon>
        <taxon>Rhodobacterales</taxon>
        <taxon>Roseobacteraceae</taxon>
        <taxon>Roseovarius</taxon>
    </lineage>
</organism>
<protein>
    <recommendedName>
        <fullName evidence="1">Integrase catalytic domain-containing protein</fullName>
    </recommendedName>
</protein>
<feature type="non-terminal residue" evidence="2">
    <location>
        <position position="89"/>
    </location>
</feature>
<dbReference type="GO" id="GO:0015074">
    <property type="term" value="P:DNA integration"/>
    <property type="evidence" value="ECO:0007669"/>
    <property type="project" value="InterPro"/>
</dbReference>